<evidence type="ECO:0000313" key="2">
    <source>
        <dbReference type="EMBL" id="BBZ06302.1"/>
    </source>
</evidence>
<proteinExistence type="predicted"/>
<accession>A0A7I7VNN2</accession>
<dbReference type="EMBL" id="AP022605">
    <property type="protein sequence ID" value="BBZ06302.1"/>
    <property type="molecule type" value="Genomic_DNA"/>
</dbReference>
<dbReference type="Proteomes" id="UP000467201">
    <property type="component" value="Chromosome"/>
</dbReference>
<dbReference type="KEGG" id="mdr:MDOR_04710"/>
<evidence type="ECO:0000313" key="3">
    <source>
        <dbReference type="Proteomes" id="UP000467201"/>
    </source>
</evidence>
<organism evidence="2 3">
    <name type="scientific">Mycolicibacterium doricum</name>
    <dbReference type="NCBI Taxonomy" id="126673"/>
    <lineage>
        <taxon>Bacteria</taxon>
        <taxon>Bacillati</taxon>
        <taxon>Actinomycetota</taxon>
        <taxon>Actinomycetes</taxon>
        <taxon>Mycobacteriales</taxon>
        <taxon>Mycobacteriaceae</taxon>
        <taxon>Mycolicibacterium</taxon>
    </lineage>
</organism>
<feature type="region of interest" description="Disordered" evidence="1">
    <location>
        <begin position="60"/>
        <end position="82"/>
    </location>
</feature>
<evidence type="ECO:0000256" key="1">
    <source>
        <dbReference type="SAM" id="MobiDB-lite"/>
    </source>
</evidence>
<dbReference type="AlphaFoldDB" id="A0A7I7VNN2"/>
<name>A0A7I7VNN2_9MYCO</name>
<protein>
    <submittedName>
        <fullName evidence="2">Uncharacterized protein</fullName>
    </submittedName>
</protein>
<sequence length="128" mass="13839">MIPVTGIAFVFPTRELDNLMEATGGDRRALERALGLPDGYFHTDGVVRVDVPEPTNFDLRIPSGNEAGANDQRMPGGFLPTGMPEAVIDGADVPPGDLTLQTLMEGDNSEIREGLRIKIRPLLAGRRN</sequence>
<gene>
    <name evidence="2" type="ORF">MDOR_04710</name>
</gene>
<reference evidence="2 3" key="1">
    <citation type="journal article" date="2019" name="Emerg. Microbes Infect.">
        <title>Comprehensive subspecies identification of 175 nontuberculous mycobacteria species based on 7547 genomic profiles.</title>
        <authorList>
            <person name="Matsumoto Y."/>
            <person name="Kinjo T."/>
            <person name="Motooka D."/>
            <person name="Nabeya D."/>
            <person name="Jung N."/>
            <person name="Uechi K."/>
            <person name="Horii T."/>
            <person name="Iida T."/>
            <person name="Fujita J."/>
            <person name="Nakamura S."/>
        </authorList>
    </citation>
    <scope>NUCLEOTIDE SEQUENCE [LARGE SCALE GENOMIC DNA]</scope>
    <source>
        <strain evidence="2 3">JCM 12405</strain>
    </source>
</reference>